<comment type="caution">
    <text evidence="1">The sequence shown here is derived from an EMBL/GenBank/DDBJ whole genome shotgun (WGS) entry which is preliminary data.</text>
</comment>
<reference evidence="1 2" key="1">
    <citation type="journal article" date="2023" name="Front. Microbiol.">
        <title>Genomic analyses of Burkholderia respiratory isolates indicates two evolutionarily distinct B. anthina clades.</title>
        <authorList>
            <person name="Pham A."/>
            <person name="Volmer J.G."/>
            <person name="Chambers D.C."/>
            <person name="Smith D.J."/>
            <person name="Reid D.W."/>
            <person name="Burr L."/>
            <person name="Wells T.J."/>
        </authorList>
    </citation>
    <scope>NUCLEOTIDE SEQUENCE [LARGE SCALE GENOMIC DNA]</scope>
    <source>
        <strain evidence="1 2">BCCIQ07A</strain>
    </source>
</reference>
<gene>
    <name evidence="1" type="ORF">SB593_28150</name>
</gene>
<organism evidence="1 2">
    <name type="scientific">Burkholderia anthinoferrum</name>
    <dbReference type="NCBI Taxonomy" id="3090833"/>
    <lineage>
        <taxon>Bacteria</taxon>
        <taxon>Pseudomonadati</taxon>
        <taxon>Pseudomonadota</taxon>
        <taxon>Betaproteobacteria</taxon>
        <taxon>Burkholderiales</taxon>
        <taxon>Burkholderiaceae</taxon>
        <taxon>Burkholderia</taxon>
    </lineage>
</organism>
<name>A0ABU5WUZ3_9BURK</name>
<evidence type="ECO:0000313" key="1">
    <source>
        <dbReference type="EMBL" id="MEB2582818.1"/>
    </source>
</evidence>
<protein>
    <submittedName>
        <fullName evidence="1">Uncharacterized protein</fullName>
    </submittedName>
</protein>
<evidence type="ECO:0000313" key="2">
    <source>
        <dbReference type="Proteomes" id="UP001304467"/>
    </source>
</evidence>
<sequence>MTPVAYIGARGLPLCFETPAGHRMADLAQADVMRRRRAYVVDPILAARAARRACGADTAPCSCRIATEIACQVPDGLLD</sequence>
<keyword evidence="2" id="KW-1185">Reference proteome</keyword>
<proteinExistence type="predicted"/>
<dbReference type="Proteomes" id="UP001304467">
    <property type="component" value="Unassembled WGS sequence"/>
</dbReference>
<accession>A0ABU5WUZ3</accession>
<dbReference type="EMBL" id="JAWRLE010000059">
    <property type="protein sequence ID" value="MEB2582818.1"/>
    <property type="molecule type" value="Genomic_DNA"/>
</dbReference>
<dbReference type="RefSeq" id="WP_124657746.1">
    <property type="nucleotide sequence ID" value="NZ_JAWRKY010000004.1"/>
</dbReference>